<feature type="domain" description="J" evidence="7">
    <location>
        <begin position="7"/>
        <end position="72"/>
    </location>
</feature>
<dbReference type="GO" id="GO:0042026">
    <property type="term" value="P:protein refolding"/>
    <property type="evidence" value="ECO:0000318"/>
    <property type="project" value="GO_Central"/>
</dbReference>
<dbReference type="Proteomes" id="UP000001542">
    <property type="component" value="Unassembled WGS sequence"/>
</dbReference>
<dbReference type="InterPro" id="IPR001305">
    <property type="entry name" value="HSP_DnaJ_Cys-rich_dom"/>
</dbReference>
<dbReference type="SUPFAM" id="SSF49493">
    <property type="entry name" value="HSP40/DnaJ peptide-binding domain"/>
    <property type="match status" value="2"/>
</dbReference>
<dbReference type="InterPro" id="IPR008971">
    <property type="entry name" value="HSP40/DnaJ_pept-bd"/>
</dbReference>
<dbReference type="RefSeq" id="XP_001309257.1">
    <property type="nucleotide sequence ID" value="XM_001309256.1"/>
</dbReference>
<dbReference type="Gene3D" id="1.10.287.110">
    <property type="entry name" value="DnaJ domain"/>
    <property type="match status" value="1"/>
</dbReference>
<dbReference type="CDD" id="cd10719">
    <property type="entry name" value="DnaJ_zf"/>
    <property type="match status" value="1"/>
</dbReference>
<keyword evidence="2" id="KW-0677">Repeat</keyword>
<dbReference type="Pfam" id="PF01556">
    <property type="entry name" value="DnaJ_C"/>
    <property type="match status" value="1"/>
</dbReference>
<evidence type="ECO:0000256" key="6">
    <source>
        <dbReference type="SAM" id="MobiDB-lite"/>
    </source>
</evidence>
<dbReference type="Pfam" id="PF00226">
    <property type="entry name" value="DnaJ"/>
    <property type="match status" value="1"/>
</dbReference>
<keyword evidence="3 5" id="KW-0863">Zinc-finger</keyword>
<dbReference type="STRING" id="5722.A2FFJ7"/>
<keyword evidence="1 5" id="KW-0479">Metal-binding</keyword>
<feature type="region of interest" description="Disordered" evidence="6">
    <location>
        <begin position="370"/>
        <end position="413"/>
    </location>
</feature>
<dbReference type="InterPro" id="IPR018253">
    <property type="entry name" value="DnaJ_domain_CS"/>
</dbReference>
<evidence type="ECO:0000313" key="10">
    <source>
        <dbReference type="Proteomes" id="UP000001542"/>
    </source>
</evidence>
<evidence type="ECO:0000256" key="2">
    <source>
        <dbReference type="ARBA" id="ARBA00022737"/>
    </source>
</evidence>
<dbReference type="GO" id="GO:0051087">
    <property type="term" value="F:protein-folding chaperone binding"/>
    <property type="evidence" value="ECO:0000318"/>
    <property type="project" value="GO_Central"/>
</dbReference>
<evidence type="ECO:0000256" key="1">
    <source>
        <dbReference type="ARBA" id="ARBA00022723"/>
    </source>
</evidence>
<dbReference type="PROSITE" id="PS50076">
    <property type="entry name" value="DNAJ_2"/>
    <property type="match status" value="1"/>
</dbReference>
<feature type="compositionally biased region" description="Basic and acidic residues" evidence="6">
    <location>
        <begin position="370"/>
        <end position="384"/>
    </location>
</feature>
<dbReference type="OMA" id="ETIMQIM"/>
<dbReference type="FunFam" id="2.60.260.20:FF:000091">
    <property type="entry name" value="DnaJ domain containing protein"/>
    <property type="match status" value="1"/>
</dbReference>
<dbReference type="CDD" id="cd06257">
    <property type="entry name" value="DnaJ"/>
    <property type="match status" value="1"/>
</dbReference>
<dbReference type="PRINTS" id="PR00625">
    <property type="entry name" value="JDOMAIN"/>
</dbReference>
<evidence type="ECO:0000259" key="7">
    <source>
        <dbReference type="PROSITE" id="PS50076"/>
    </source>
</evidence>
<keyword evidence="4 5" id="KW-0862">Zinc</keyword>
<feature type="domain" description="CR-type" evidence="8">
    <location>
        <begin position="125"/>
        <end position="203"/>
    </location>
</feature>
<dbReference type="SUPFAM" id="SSF57938">
    <property type="entry name" value="DnaJ/Hsp40 cysteine-rich domain"/>
    <property type="match status" value="1"/>
</dbReference>
<dbReference type="SUPFAM" id="SSF46565">
    <property type="entry name" value="Chaperone J-domain"/>
    <property type="match status" value="1"/>
</dbReference>
<dbReference type="GO" id="GO:0005829">
    <property type="term" value="C:cytosol"/>
    <property type="evidence" value="ECO:0000318"/>
    <property type="project" value="GO_Central"/>
</dbReference>
<dbReference type="GO" id="GO:0030544">
    <property type="term" value="F:Hsp70 protein binding"/>
    <property type="evidence" value="ECO:0007669"/>
    <property type="project" value="InterPro"/>
</dbReference>
<feature type="compositionally biased region" description="Low complexity" evidence="6">
    <location>
        <begin position="402"/>
        <end position="413"/>
    </location>
</feature>
<evidence type="ECO:0000313" key="9">
    <source>
        <dbReference type="EMBL" id="EAX96327.1"/>
    </source>
</evidence>
<dbReference type="PROSITE" id="PS51188">
    <property type="entry name" value="ZF_CR"/>
    <property type="match status" value="1"/>
</dbReference>
<dbReference type="SMR" id="A2FFJ7"/>
<dbReference type="SMART" id="SM00271">
    <property type="entry name" value="DnaJ"/>
    <property type="match status" value="1"/>
</dbReference>
<evidence type="ECO:0000256" key="4">
    <source>
        <dbReference type="ARBA" id="ARBA00022833"/>
    </source>
</evidence>
<reference evidence="9" key="2">
    <citation type="journal article" date="2007" name="Science">
        <title>Draft genome sequence of the sexually transmitted pathogen Trichomonas vaginalis.</title>
        <authorList>
            <person name="Carlton J.M."/>
            <person name="Hirt R.P."/>
            <person name="Silva J.C."/>
            <person name="Delcher A.L."/>
            <person name="Schatz M."/>
            <person name="Zhao Q."/>
            <person name="Wortman J.R."/>
            <person name="Bidwell S.L."/>
            <person name="Alsmark U.C.M."/>
            <person name="Besteiro S."/>
            <person name="Sicheritz-Ponten T."/>
            <person name="Noel C.J."/>
            <person name="Dacks J.B."/>
            <person name="Foster P.G."/>
            <person name="Simillion C."/>
            <person name="Van de Peer Y."/>
            <person name="Miranda-Saavedra D."/>
            <person name="Barton G.J."/>
            <person name="Westrop G.D."/>
            <person name="Mueller S."/>
            <person name="Dessi D."/>
            <person name="Fiori P.L."/>
            <person name="Ren Q."/>
            <person name="Paulsen I."/>
            <person name="Zhang H."/>
            <person name="Bastida-Corcuera F.D."/>
            <person name="Simoes-Barbosa A."/>
            <person name="Brown M.T."/>
            <person name="Hayes R.D."/>
            <person name="Mukherjee M."/>
            <person name="Okumura C.Y."/>
            <person name="Schneider R."/>
            <person name="Smith A.J."/>
            <person name="Vanacova S."/>
            <person name="Villalvazo M."/>
            <person name="Haas B.J."/>
            <person name="Pertea M."/>
            <person name="Feldblyum T.V."/>
            <person name="Utterback T.R."/>
            <person name="Shu C.L."/>
            <person name="Osoegawa K."/>
            <person name="de Jong P.J."/>
            <person name="Hrdy I."/>
            <person name="Horvathova L."/>
            <person name="Zubacova Z."/>
            <person name="Dolezal P."/>
            <person name="Malik S.B."/>
            <person name="Logsdon J.M. Jr."/>
            <person name="Henze K."/>
            <person name="Gupta A."/>
            <person name="Wang C.C."/>
            <person name="Dunne R.L."/>
            <person name="Upcroft J.A."/>
            <person name="Upcroft P."/>
            <person name="White O."/>
            <person name="Salzberg S.L."/>
            <person name="Tang P."/>
            <person name="Chiu C.-H."/>
            <person name="Lee Y.-S."/>
            <person name="Embley T.M."/>
            <person name="Coombs G.H."/>
            <person name="Mottram J.C."/>
            <person name="Tachezy J."/>
            <person name="Fraser-Liggett C.M."/>
            <person name="Johnson P.J."/>
        </authorList>
    </citation>
    <scope>NUCLEOTIDE SEQUENCE [LARGE SCALE GENOMIC DNA]</scope>
    <source>
        <strain evidence="9">G3</strain>
    </source>
</reference>
<dbReference type="EMBL" id="DS113764">
    <property type="protein sequence ID" value="EAX96327.1"/>
    <property type="molecule type" value="Genomic_DNA"/>
</dbReference>
<accession>A2FFJ7</accession>
<dbReference type="Gene3D" id="2.60.260.20">
    <property type="entry name" value="Urease metallochaperone UreE, N-terminal domain"/>
    <property type="match status" value="2"/>
</dbReference>
<proteinExistence type="predicted"/>
<dbReference type="InParanoid" id="A2FFJ7"/>
<dbReference type="GO" id="GO:0005737">
    <property type="term" value="C:cytoplasm"/>
    <property type="evidence" value="ECO:0000318"/>
    <property type="project" value="GO_Central"/>
</dbReference>
<dbReference type="eggNOG" id="KOG0712">
    <property type="taxonomic scope" value="Eukaryota"/>
</dbReference>
<keyword evidence="10" id="KW-1185">Reference proteome</keyword>
<dbReference type="VEuPathDB" id="TrichDB:TVAGG3_0799200"/>
<sequence length="413" mass="47095">MSEPKPTLYDIIGVPPTATLEEIKRAYRKRAMELHPDRNQDDPDATAKFQQLSEAYEILKDPAMRERYDKFGSTTDEPTNPDDAEMLETIMQIMGLGRSRGMPKGDKVSPSYRILKIPLSRAYTGGVVHESYKFNTVCPICHGTGSNDGKEYPICPTCNGAGSLSPGGLQFLFPCEACDSVGYLCPRECRCYNCLGRKLVRQRKSFDVKIEIGCDDQDDIVIPSAGDEYPGKETADLHLIVQIKPSSNWARDGDDLYYLKNLSIYEQKHGTAFTIHHLDGRELEVYTQPEVPPDLSRIKWIPNEGMPCRGNVQFKGNLYIYFEKGFPEPIHEGIRTLKHFFNVKFGSKIFLQDAPDEKQKEYQEHLQRLQEEREEAMRQAKEAWDQLVHGNKQNPDQKPDDNNQGQQPQQTIQ</sequence>
<feature type="zinc finger region" description="CR-type" evidence="5">
    <location>
        <begin position="125"/>
        <end position="203"/>
    </location>
</feature>
<dbReference type="InterPro" id="IPR036410">
    <property type="entry name" value="HSP_DnaJ_Cys-rich_dom_sf"/>
</dbReference>
<dbReference type="VEuPathDB" id="TrichDB:TVAG_148290"/>
<dbReference type="InterPro" id="IPR001623">
    <property type="entry name" value="DnaJ_domain"/>
</dbReference>
<protein>
    <submittedName>
        <fullName evidence="9">DnaJ domain containing protein</fullName>
    </submittedName>
</protein>
<dbReference type="InterPro" id="IPR002939">
    <property type="entry name" value="DnaJ_C"/>
</dbReference>
<dbReference type="GO" id="GO:0008270">
    <property type="term" value="F:zinc ion binding"/>
    <property type="evidence" value="ECO:0007669"/>
    <property type="project" value="UniProtKB-KW"/>
</dbReference>
<dbReference type="GO" id="GO:0051082">
    <property type="term" value="F:unfolded protein binding"/>
    <property type="evidence" value="ECO:0007669"/>
    <property type="project" value="InterPro"/>
</dbReference>
<reference evidence="9" key="1">
    <citation type="submission" date="2006-10" db="EMBL/GenBank/DDBJ databases">
        <authorList>
            <person name="Amadeo P."/>
            <person name="Zhao Q."/>
            <person name="Wortman J."/>
            <person name="Fraser-Liggett C."/>
            <person name="Carlton J."/>
        </authorList>
    </citation>
    <scope>NUCLEOTIDE SEQUENCE</scope>
    <source>
        <strain evidence="9">G3</strain>
    </source>
</reference>
<name>A2FFJ7_TRIV3</name>
<evidence type="ECO:0000259" key="8">
    <source>
        <dbReference type="PROSITE" id="PS51188"/>
    </source>
</evidence>
<dbReference type="KEGG" id="tva:4754097"/>
<dbReference type="AlphaFoldDB" id="A2FFJ7"/>
<dbReference type="InterPro" id="IPR036869">
    <property type="entry name" value="J_dom_sf"/>
</dbReference>
<dbReference type="PANTHER" id="PTHR43888">
    <property type="entry name" value="DNAJ-LIKE-2, ISOFORM A-RELATED"/>
    <property type="match status" value="1"/>
</dbReference>
<dbReference type="Gene3D" id="2.10.230.10">
    <property type="entry name" value="Heat shock protein DnaJ, cysteine-rich domain"/>
    <property type="match status" value="1"/>
</dbReference>
<evidence type="ECO:0000256" key="3">
    <source>
        <dbReference type="ARBA" id="ARBA00022771"/>
    </source>
</evidence>
<evidence type="ECO:0000256" key="5">
    <source>
        <dbReference type="PROSITE-ProRule" id="PRU00546"/>
    </source>
</evidence>
<dbReference type="OrthoDB" id="550424at2759"/>
<dbReference type="PROSITE" id="PS00636">
    <property type="entry name" value="DNAJ_1"/>
    <property type="match status" value="1"/>
</dbReference>
<dbReference type="InterPro" id="IPR044713">
    <property type="entry name" value="DNJA1/2-like"/>
</dbReference>
<gene>
    <name evidence="9" type="ORF">TVAG_148290</name>
</gene>
<organism evidence="9 10">
    <name type="scientific">Trichomonas vaginalis (strain ATCC PRA-98 / G3)</name>
    <dbReference type="NCBI Taxonomy" id="412133"/>
    <lineage>
        <taxon>Eukaryota</taxon>
        <taxon>Metamonada</taxon>
        <taxon>Parabasalia</taxon>
        <taxon>Trichomonadida</taxon>
        <taxon>Trichomonadidae</taxon>
        <taxon>Trichomonas</taxon>
    </lineage>
</organism>